<keyword evidence="2" id="KW-0121">Carboxypeptidase</keyword>
<gene>
    <name evidence="2" type="ORF">F0460_01420</name>
</gene>
<organism evidence="2 3">
    <name type="scientific">Paenimyroides baculatum</name>
    <dbReference type="NCBI Taxonomy" id="2608000"/>
    <lineage>
        <taxon>Bacteria</taxon>
        <taxon>Pseudomonadati</taxon>
        <taxon>Bacteroidota</taxon>
        <taxon>Flavobacteriia</taxon>
        <taxon>Flavobacteriales</taxon>
        <taxon>Flavobacteriaceae</taxon>
        <taxon>Paenimyroides</taxon>
    </lineage>
</organism>
<dbReference type="Proteomes" id="UP000325141">
    <property type="component" value="Unassembled WGS sequence"/>
</dbReference>
<evidence type="ECO:0000313" key="3">
    <source>
        <dbReference type="Proteomes" id="UP000325141"/>
    </source>
</evidence>
<name>A0A5M6CYC9_9FLAO</name>
<feature type="chain" id="PRO_5024291911" evidence="1">
    <location>
        <begin position="17"/>
        <end position="292"/>
    </location>
</feature>
<keyword evidence="3" id="KW-1185">Reference proteome</keyword>
<evidence type="ECO:0000313" key="2">
    <source>
        <dbReference type="EMBL" id="KAA5538289.1"/>
    </source>
</evidence>
<sequence>MKQLLLFFLLSIPAVAQKSFLVKDSSTNEPIAYTSIFTENGTFKVNAEPDGSFIIPNEFLHEIFVFDAVGYEAKQQLLTDIVLLEPKSELLDEVVIVPKLGTKEVKVGSIKKKLFSSYNYGMGANTDKVVWSFGRMFPYFEEYSTTPFIKKITFLLRSKDKNSTYEIKIYEADEDGKPNQLLHDNFINGVAEKGYKKSQIDLSELNIEFPKNGIVIVFDWLTIQENLVEDLHDNEIRFKYNPNFEAEEIKNPNEALVKISVIQTEWKTTTESKITFDENKAYSFMCEITLTN</sequence>
<accession>A0A5M6CYC9</accession>
<keyword evidence="2" id="KW-0378">Hydrolase</keyword>
<reference evidence="2 3" key="1">
    <citation type="submission" date="2019-09" db="EMBL/GenBank/DDBJ databases">
        <title>Genome sequence and assembly of Flavobacterium sp.</title>
        <authorList>
            <person name="Chhetri G."/>
        </authorList>
    </citation>
    <scope>NUCLEOTIDE SEQUENCE [LARGE SCALE GENOMIC DNA]</scope>
    <source>
        <strain evidence="2 3">SNL9</strain>
    </source>
</reference>
<comment type="caution">
    <text evidence="2">The sequence shown here is derived from an EMBL/GenBank/DDBJ whole genome shotgun (WGS) entry which is preliminary data.</text>
</comment>
<keyword evidence="2" id="KW-0645">Protease</keyword>
<proteinExistence type="predicted"/>
<dbReference type="GO" id="GO:0004180">
    <property type="term" value="F:carboxypeptidase activity"/>
    <property type="evidence" value="ECO:0007669"/>
    <property type="project" value="UniProtKB-KW"/>
</dbReference>
<dbReference type="RefSeq" id="WP_150009529.1">
    <property type="nucleotide sequence ID" value="NZ_VWSG01000001.1"/>
</dbReference>
<dbReference type="AlphaFoldDB" id="A0A5M6CYC9"/>
<keyword evidence="1" id="KW-0732">Signal</keyword>
<evidence type="ECO:0000256" key="1">
    <source>
        <dbReference type="SAM" id="SignalP"/>
    </source>
</evidence>
<protein>
    <submittedName>
        <fullName evidence="2">Carboxypeptidase-like regulatory domain-containing protein</fullName>
    </submittedName>
</protein>
<feature type="signal peptide" evidence="1">
    <location>
        <begin position="1"/>
        <end position="16"/>
    </location>
</feature>
<dbReference type="EMBL" id="VWSG01000001">
    <property type="protein sequence ID" value="KAA5538289.1"/>
    <property type="molecule type" value="Genomic_DNA"/>
</dbReference>